<protein>
    <submittedName>
        <fullName evidence="1">Uncharacterized protein</fullName>
    </submittedName>
</protein>
<accession>A0A2T6C224</accession>
<reference evidence="1 2" key="1">
    <citation type="submission" date="2018-04" db="EMBL/GenBank/DDBJ databases">
        <title>Genomic Encyclopedia of Archaeal and Bacterial Type Strains, Phase II (KMG-II): from individual species to whole genera.</title>
        <authorList>
            <person name="Goeker M."/>
        </authorList>
    </citation>
    <scope>NUCLEOTIDE SEQUENCE [LARGE SCALE GENOMIC DNA]</scope>
    <source>
        <strain evidence="1 2">DSM 25731</strain>
    </source>
</reference>
<evidence type="ECO:0000313" key="1">
    <source>
        <dbReference type="EMBL" id="PTX62369.1"/>
    </source>
</evidence>
<dbReference type="Proteomes" id="UP000244090">
    <property type="component" value="Unassembled WGS sequence"/>
</dbReference>
<dbReference type="EMBL" id="QBKT01000003">
    <property type="protein sequence ID" value="PTX62369.1"/>
    <property type="molecule type" value="Genomic_DNA"/>
</dbReference>
<organism evidence="1 2">
    <name type="scientific">Kordia periserrulae</name>
    <dbReference type="NCBI Taxonomy" id="701523"/>
    <lineage>
        <taxon>Bacteria</taxon>
        <taxon>Pseudomonadati</taxon>
        <taxon>Bacteroidota</taxon>
        <taxon>Flavobacteriia</taxon>
        <taxon>Flavobacteriales</taxon>
        <taxon>Flavobacteriaceae</taxon>
        <taxon>Kordia</taxon>
    </lineage>
</organism>
<sequence>MKKRNLDKLSLHKKVISSLKYSKITGGETQRTDCTMCCWIDKTYPCDSYMSC</sequence>
<dbReference type="OrthoDB" id="1459427at2"/>
<name>A0A2T6C224_9FLAO</name>
<gene>
    <name evidence="1" type="ORF">C8N46_103469</name>
</gene>
<keyword evidence="2" id="KW-1185">Reference proteome</keyword>
<comment type="caution">
    <text evidence="1">The sequence shown here is derived from an EMBL/GenBank/DDBJ whole genome shotgun (WGS) entry which is preliminary data.</text>
</comment>
<evidence type="ECO:0000313" key="2">
    <source>
        <dbReference type="Proteomes" id="UP000244090"/>
    </source>
</evidence>
<dbReference type="AlphaFoldDB" id="A0A2T6C224"/>
<proteinExistence type="predicted"/>
<dbReference type="RefSeq" id="WP_158269118.1">
    <property type="nucleotide sequence ID" value="NZ_QBKT01000003.1"/>
</dbReference>